<evidence type="ECO:0000256" key="2">
    <source>
        <dbReference type="ARBA" id="ARBA00012438"/>
    </source>
</evidence>
<dbReference type="EMBL" id="JFHC01000011">
    <property type="protein sequence ID" value="KDR42951.1"/>
    <property type="molecule type" value="Genomic_DNA"/>
</dbReference>
<name>A0A069PZP7_9BURK</name>
<keyword evidence="4" id="KW-1133">Transmembrane helix</keyword>
<dbReference type="SMART" id="SM00448">
    <property type="entry name" value="REC"/>
    <property type="match status" value="1"/>
</dbReference>
<evidence type="ECO:0000256" key="4">
    <source>
        <dbReference type="SAM" id="Phobius"/>
    </source>
</evidence>
<dbReference type="InterPro" id="IPR005467">
    <property type="entry name" value="His_kinase_dom"/>
</dbReference>
<dbReference type="CDD" id="cd12915">
    <property type="entry name" value="PDC2_DGC_like"/>
    <property type="match status" value="1"/>
</dbReference>
<evidence type="ECO:0000259" key="6">
    <source>
        <dbReference type="PROSITE" id="PS50110"/>
    </source>
</evidence>
<dbReference type="AlphaFoldDB" id="A0A069PZP7"/>
<feature type="transmembrane region" description="Helical" evidence="4">
    <location>
        <begin position="24"/>
        <end position="46"/>
    </location>
</feature>
<comment type="catalytic activity">
    <reaction evidence="1">
        <text>ATP + protein L-histidine = ADP + protein N-phospho-L-histidine.</text>
        <dbReference type="EC" id="2.7.13.3"/>
    </reaction>
</comment>
<reference evidence="7 8" key="1">
    <citation type="submission" date="2014-03" db="EMBL/GenBank/DDBJ databases">
        <title>Draft Genome Sequences of Four Burkholderia Strains.</title>
        <authorList>
            <person name="Liu X.Y."/>
            <person name="Li C.X."/>
            <person name="Xu J.H."/>
        </authorList>
    </citation>
    <scope>NUCLEOTIDE SEQUENCE [LARGE SCALE GENOMIC DNA]</scope>
    <source>
        <strain evidence="7 8">DSM 50014</strain>
    </source>
</reference>
<feature type="transmembrane region" description="Helical" evidence="4">
    <location>
        <begin position="297"/>
        <end position="319"/>
    </location>
</feature>
<evidence type="ECO:0000313" key="8">
    <source>
        <dbReference type="Proteomes" id="UP000027466"/>
    </source>
</evidence>
<feature type="modified residue" description="4-aspartylphosphate" evidence="3">
    <location>
        <position position="675"/>
    </location>
</feature>
<evidence type="ECO:0000259" key="5">
    <source>
        <dbReference type="PROSITE" id="PS50109"/>
    </source>
</evidence>
<dbReference type="SUPFAM" id="SSF52172">
    <property type="entry name" value="CheY-like"/>
    <property type="match status" value="1"/>
</dbReference>
<dbReference type="Gene3D" id="3.30.565.10">
    <property type="entry name" value="Histidine kinase-like ATPase, C-terminal domain"/>
    <property type="match status" value="1"/>
</dbReference>
<dbReference type="Gene3D" id="1.10.287.130">
    <property type="match status" value="1"/>
</dbReference>
<dbReference type="InterPro" id="IPR003594">
    <property type="entry name" value="HATPase_dom"/>
</dbReference>
<sequence>MNSTETANFDLPLPSRNFAATRRVLLVVLVASILIPLVCLVAYAYYDFERRVAAADEMVERMTRVADEHALKVMDLNQQLETRIVDLLADNDDANIRSREDTLHRTLDEIGGGYPQVAAISLFGVDGDLLASSRYFPSPHVSIAERDDFRSARAIAPITYFSQPLRGRVGQSDVFTTTMGRLSLGGRFLGVVSIALKRDYFSNFYRELTGGDPALTIGLYRRDGGVLVRYPGAPADAQAAAGNTPFTNAFRNNELYGRMRMTSTIDNVEKLLAFRRVGDYPLYVASGYAMPSIFQQWWHHCLLIAAFALVPCVVVWLLVAFSIRRLNAEEAAWERWQAEVAMRLSIEASSRQLRRMGALGNLVANVAHDFNNLLMVVASNMELARRKNFNDVESEVLAVERATAGAESLARRLMSVARKQPLKQELINPGAWLTGITELVRSSVRSHVVVSVELSPDLWFVMADPVELELAIVNIAVNASDAMPRGGRLVIRCQNVRVSAGESELPNGEYVLISISDNGEGMSDAVRQRAFEPLFTTKVRGAGTGLGLAQVLAACEQAGGTARITSVAGAGTTVRLYLPRHHPPSPQVQQVPQVPQREPEIEIVHEPAEAPLPVEETEHGARGASVLLVEDNGDVAAGVAAVLEVFGCAVHHESSADAAFELLGQGYGFDLVLSDIQMPGRMNGIDLAEQIMQRLPSQKVVLMTGYADELERAKHLGVTILAKPFDMDDLRDLVAPAVPH</sequence>
<feature type="domain" description="Response regulatory" evidence="6">
    <location>
        <begin position="625"/>
        <end position="738"/>
    </location>
</feature>
<accession>A0A069PZP7</accession>
<protein>
    <recommendedName>
        <fullName evidence="2">histidine kinase</fullName>
        <ecNumber evidence="2">2.7.13.3</ecNumber>
    </recommendedName>
</protein>
<dbReference type="GO" id="GO:0004673">
    <property type="term" value="F:protein histidine kinase activity"/>
    <property type="evidence" value="ECO:0007669"/>
    <property type="project" value="UniProtKB-EC"/>
</dbReference>
<evidence type="ECO:0000256" key="3">
    <source>
        <dbReference type="PROSITE-ProRule" id="PRU00169"/>
    </source>
</evidence>
<dbReference type="InterPro" id="IPR011006">
    <property type="entry name" value="CheY-like_superfamily"/>
</dbReference>
<dbReference type="InterPro" id="IPR001789">
    <property type="entry name" value="Sig_transdc_resp-reg_receiver"/>
</dbReference>
<dbReference type="InterPro" id="IPR004358">
    <property type="entry name" value="Sig_transdc_His_kin-like_C"/>
</dbReference>
<dbReference type="Pfam" id="PF00072">
    <property type="entry name" value="Response_reg"/>
    <property type="match status" value="1"/>
</dbReference>
<dbReference type="GO" id="GO:0000160">
    <property type="term" value="P:phosphorelay signal transduction system"/>
    <property type="evidence" value="ECO:0007669"/>
    <property type="project" value="InterPro"/>
</dbReference>
<dbReference type="Proteomes" id="UP000027466">
    <property type="component" value="Unassembled WGS sequence"/>
</dbReference>
<dbReference type="STRING" id="60547.GCA_000751215_02201"/>
<dbReference type="Pfam" id="PF22588">
    <property type="entry name" value="dCache_1_like"/>
    <property type="match status" value="1"/>
</dbReference>
<dbReference type="RefSeq" id="WP_035929915.1">
    <property type="nucleotide sequence ID" value="NZ_CADFFX010000004.1"/>
</dbReference>
<dbReference type="SMART" id="SM00387">
    <property type="entry name" value="HATPase_c"/>
    <property type="match status" value="1"/>
</dbReference>
<gene>
    <name evidence="7" type="ORF">BG61_03675</name>
</gene>
<feature type="domain" description="Histidine kinase" evidence="5">
    <location>
        <begin position="365"/>
        <end position="582"/>
    </location>
</feature>
<dbReference type="InterPro" id="IPR054327">
    <property type="entry name" value="His-kinase-like_sensor"/>
</dbReference>
<comment type="caution">
    <text evidence="7">The sequence shown here is derived from an EMBL/GenBank/DDBJ whole genome shotgun (WGS) entry which is preliminary data.</text>
</comment>
<keyword evidence="7" id="KW-0808">Transferase</keyword>
<organism evidence="7 8">
    <name type="scientific">Caballeronia glathei</name>
    <dbReference type="NCBI Taxonomy" id="60547"/>
    <lineage>
        <taxon>Bacteria</taxon>
        <taxon>Pseudomonadati</taxon>
        <taxon>Pseudomonadota</taxon>
        <taxon>Betaproteobacteria</taxon>
        <taxon>Burkholderiales</taxon>
        <taxon>Burkholderiaceae</taxon>
        <taxon>Caballeronia</taxon>
    </lineage>
</organism>
<evidence type="ECO:0000256" key="1">
    <source>
        <dbReference type="ARBA" id="ARBA00000085"/>
    </source>
</evidence>
<dbReference type="InterPro" id="IPR036890">
    <property type="entry name" value="HATPase_C_sf"/>
</dbReference>
<keyword evidence="4" id="KW-0812">Transmembrane</keyword>
<dbReference type="PANTHER" id="PTHR43065">
    <property type="entry name" value="SENSOR HISTIDINE KINASE"/>
    <property type="match status" value="1"/>
</dbReference>
<evidence type="ECO:0000313" key="7">
    <source>
        <dbReference type="EMBL" id="KDR42951.1"/>
    </source>
</evidence>
<dbReference type="PROSITE" id="PS50110">
    <property type="entry name" value="RESPONSE_REGULATORY"/>
    <property type="match status" value="1"/>
</dbReference>
<dbReference type="PRINTS" id="PR00344">
    <property type="entry name" value="BCTRLSENSOR"/>
</dbReference>
<dbReference type="PANTHER" id="PTHR43065:SF49">
    <property type="entry name" value="HISTIDINE KINASE"/>
    <property type="match status" value="1"/>
</dbReference>
<keyword evidence="3" id="KW-0597">Phosphoprotein</keyword>
<dbReference type="Gene3D" id="3.30.450.20">
    <property type="entry name" value="PAS domain"/>
    <property type="match status" value="2"/>
</dbReference>
<dbReference type="PROSITE" id="PS50109">
    <property type="entry name" value="HIS_KIN"/>
    <property type="match status" value="1"/>
</dbReference>
<dbReference type="SUPFAM" id="SSF55874">
    <property type="entry name" value="ATPase domain of HSP90 chaperone/DNA topoisomerase II/histidine kinase"/>
    <property type="match status" value="1"/>
</dbReference>
<keyword evidence="4" id="KW-0472">Membrane</keyword>
<keyword evidence="8" id="KW-1185">Reference proteome</keyword>
<proteinExistence type="predicted"/>
<dbReference type="Gene3D" id="3.40.50.2300">
    <property type="match status" value="1"/>
</dbReference>
<keyword evidence="7" id="KW-0418">Kinase</keyword>
<dbReference type="CDD" id="cd12914">
    <property type="entry name" value="PDC1_DGC_like"/>
    <property type="match status" value="1"/>
</dbReference>
<dbReference type="EC" id="2.7.13.3" evidence="2"/>
<dbReference type="Pfam" id="PF02518">
    <property type="entry name" value="HATPase_c"/>
    <property type="match status" value="1"/>
</dbReference>